<evidence type="ECO:0000256" key="12">
    <source>
        <dbReference type="PIRSR" id="PIRSR000412-50"/>
    </source>
</evidence>
<keyword evidence="15" id="KW-1185">Reference proteome</keyword>
<dbReference type="Proteomes" id="UP000627715">
    <property type="component" value="Unassembled WGS sequence"/>
</dbReference>
<comment type="pathway">
    <text evidence="11">Amino-acid biosynthesis; glycine biosynthesis; glycine from L-serine: step 1/1.</text>
</comment>
<evidence type="ECO:0000256" key="8">
    <source>
        <dbReference type="ARBA" id="ARBA00022605"/>
    </source>
</evidence>
<proteinExistence type="inferred from homology"/>
<comment type="cofactor">
    <cofactor evidence="2 11 12">
        <name>pyridoxal 5'-phosphate</name>
        <dbReference type="ChEBI" id="CHEBI:597326"/>
    </cofactor>
</comment>
<evidence type="ECO:0000256" key="7">
    <source>
        <dbReference type="ARBA" id="ARBA00022563"/>
    </source>
</evidence>
<dbReference type="HAMAP" id="MF_00051">
    <property type="entry name" value="SHMT"/>
    <property type="match status" value="1"/>
</dbReference>
<dbReference type="InterPro" id="IPR015424">
    <property type="entry name" value="PyrdxlP-dep_Trfase"/>
</dbReference>
<evidence type="ECO:0000256" key="9">
    <source>
        <dbReference type="ARBA" id="ARBA00022679"/>
    </source>
</evidence>
<dbReference type="SUPFAM" id="SSF53383">
    <property type="entry name" value="PLP-dependent transferases"/>
    <property type="match status" value="1"/>
</dbReference>
<evidence type="ECO:0000256" key="4">
    <source>
        <dbReference type="ARBA" id="ARBA00006376"/>
    </source>
</evidence>
<comment type="subunit">
    <text evidence="5 11">Homodimer.</text>
</comment>
<evidence type="ECO:0000256" key="3">
    <source>
        <dbReference type="ARBA" id="ARBA00004496"/>
    </source>
</evidence>
<dbReference type="InterPro" id="IPR015422">
    <property type="entry name" value="PyrdxlP-dep_Trfase_small"/>
</dbReference>
<keyword evidence="6 11" id="KW-0963">Cytoplasm</keyword>
<dbReference type="GO" id="GO:0035999">
    <property type="term" value="P:tetrahydrofolate interconversion"/>
    <property type="evidence" value="ECO:0007669"/>
    <property type="project" value="UniProtKB-UniRule"/>
</dbReference>
<feature type="domain" description="Serine hydroxymethyltransferase-like" evidence="13">
    <location>
        <begin position="8"/>
        <end position="386"/>
    </location>
</feature>
<evidence type="ECO:0000313" key="15">
    <source>
        <dbReference type="Proteomes" id="UP000627715"/>
    </source>
</evidence>
<keyword evidence="8 11" id="KW-0028">Amino-acid biosynthesis</keyword>
<accession>A0A917LRC5</accession>
<comment type="function">
    <text evidence="11">Catalyzes the reversible interconversion of serine and glycine with tetrahydrofolate (THF) serving as the one-carbon carrier. This reaction serves as the major source of one-carbon groups required for the biosynthesis of purines, thymidylate, methionine, and other important biomolecules. Also exhibits THF-independent aldolase activity toward beta-hydroxyamino acids, producing glycine and aldehydes, via a retro-aldol mechanism.</text>
</comment>
<evidence type="ECO:0000313" key="14">
    <source>
        <dbReference type="EMBL" id="GGG52560.1"/>
    </source>
</evidence>
<comment type="caution">
    <text evidence="14">The sequence shown here is derived from an EMBL/GenBank/DDBJ whole genome shotgun (WGS) entry which is preliminary data.</text>
</comment>
<evidence type="ECO:0000259" key="13">
    <source>
        <dbReference type="Pfam" id="PF00464"/>
    </source>
</evidence>
<dbReference type="GO" id="GO:0019264">
    <property type="term" value="P:glycine biosynthetic process from serine"/>
    <property type="evidence" value="ECO:0007669"/>
    <property type="project" value="UniProtKB-UniRule"/>
</dbReference>
<dbReference type="Pfam" id="PF00464">
    <property type="entry name" value="SHMT"/>
    <property type="match status" value="1"/>
</dbReference>
<feature type="binding site" evidence="11">
    <location>
        <begin position="125"/>
        <end position="127"/>
    </location>
    <ligand>
        <name>(6S)-5,6,7,8-tetrahydrofolate</name>
        <dbReference type="ChEBI" id="CHEBI:57453"/>
    </ligand>
</feature>
<dbReference type="NCBIfam" id="NF000586">
    <property type="entry name" value="PRK00011.1"/>
    <property type="match status" value="1"/>
</dbReference>
<dbReference type="InterPro" id="IPR019798">
    <property type="entry name" value="Ser_HO-MeTrfase_PLP_BS"/>
</dbReference>
<dbReference type="PANTHER" id="PTHR11680">
    <property type="entry name" value="SERINE HYDROXYMETHYLTRANSFERASE"/>
    <property type="match status" value="1"/>
</dbReference>
<dbReference type="InterPro" id="IPR015421">
    <property type="entry name" value="PyrdxlP-dep_Trfase_major"/>
</dbReference>
<dbReference type="FunFam" id="3.90.1150.10:FF:000003">
    <property type="entry name" value="Serine hydroxymethyltransferase"/>
    <property type="match status" value="1"/>
</dbReference>
<dbReference type="GO" id="GO:0030170">
    <property type="term" value="F:pyridoxal phosphate binding"/>
    <property type="evidence" value="ECO:0007669"/>
    <property type="project" value="UniProtKB-UniRule"/>
</dbReference>
<sequence length="419" mass="45622">MFSTDMNIKDFDPDLYAAIEGERQRQEEHIELIASENYTSPRVMEAQGTVLTNKYAEGYPAKRYYGGCEYVDVVETLAIDRAKALFGADYANVQPHSGSQANAAVYMALLKPGDTVLGMSLAHGGHLTHGASVSFSGRIYNAVQYGINEETGEIDYDQVEALAVEHKPKMIVAGFSAYSRIIDWNKFREIADKVGAYLLVDMAHIAGLVAAGVYPSPVQIADVTTTTTHKTLGGPRGGIILAKSNPEIEKKLNFAVFPESQGGPLMHVIAAKAVCFKEAMADDFKVYQQQVVKNAQTMAEGFIKRGFDVVSGGTDDHLFLLSLVKQDITGKDADAALGKAFITVNKNAVPNDPRPPFVTSGLRIGSPAVTRRGMKEAEVAQLTDWMCDILADIDNETVIDSVREKVKALCARFPVYRQA</sequence>
<evidence type="ECO:0000256" key="2">
    <source>
        <dbReference type="ARBA" id="ARBA00001933"/>
    </source>
</evidence>
<feature type="modified residue" description="N6-(pyridoxal phosphate)lysine" evidence="11 12">
    <location>
        <position position="230"/>
    </location>
</feature>
<feature type="binding site" evidence="11">
    <location>
        <position position="121"/>
    </location>
    <ligand>
        <name>(6S)-5,6,7,8-tetrahydrofolate</name>
        <dbReference type="ChEBI" id="CHEBI:57453"/>
    </ligand>
</feature>
<comment type="pathway">
    <text evidence="11">One-carbon metabolism; tetrahydrofolate interconversion.</text>
</comment>
<dbReference type="PROSITE" id="PS00096">
    <property type="entry name" value="SHMT"/>
    <property type="match status" value="1"/>
</dbReference>
<evidence type="ECO:0000256" key="11">
    <source>
        <dbReference type="HAMAP-Rule" id="MF_00051"/>
    </source>
</evidence>
<evidence type="ECO:0000256" key="6">
    <source>
        <dbReference type="ARBA" id="ARBA00022490"/>
    </source>
</evidence>
<dbReference type="Gene3D" id="3.40.640.10">
    <property type="entry name" value="Type I PLP-dependent aspartate aminotransferase-like (Major domain)"/>
    <property type="match status" value="1"/>
</dbReference>
<dbReference type="CDD" id="cd00378">
    <property type="entry name" value="SHMT"/>
    <property type="match status" value="1"/>
</dbReference>
<dbReference type="FunFam" id="3.40.640.10:FF:000001">
    <property type="entry name" value="Serine hydroxymethyltransferase"/>
    <property type="match status" value="1"/>
</dbReference>
<comment type="similarity">
    <text evidence="4 11">Belongs to the SHMT family.</text>
</comment>
<keyword evidence="10 11" id="KW-0663">Pyridoxal phosphate</keyword>
<dbReference type="Gene3D" id="3.90.1150.10">
    <property type="entry name" value="Aspartate Aminotransferase, domain 1"/>
    <property type="match status" value="1"/>
</dbReference>
<dbReference type="PIRSF" id="PIRSF000412">
    <property type="entry name" value="SHMT"/>
    <property type="match status" value="1"/>
</dbReference>
<dbReference type="OrthoDB" id="9803846at2"/>
<dbReference type="InterPro" id="IPR039429">
    <property type="entry name" value="SHMT-like_dom"/>
</dbReference>
<gene>
    <name evidence="14" type="primary">glyA1</name>
    <name evidence="11" type="synonym">glyA</name>
    <name evidence="14" type="ORF">GCM10011403_07130</name>
</gene>
<dbReference type="EMBL" id="BMIY01000003">
    <property type="protein sequence ID" value="GGG52560.1"/>
    <property type="molecule type" value="Genomic_DNA"/>
</dbReference>
<reference evidence="14" key="1">
    <citation type="journal article" date="2014" name="Int. J. Syst. Evol. Microbiol.">
        <title>Complete genome sequence of Corynebacterium casei LMG S-19264T (=DSM 44701T), isolated from a smear-ripened cheese.</title>
        <authorList>
            <consortium name="US DOE Joint Genome Institute (JGI-PGF)"/>
            <person name="Walter F."/>
            <person name="Albersmeier A."/>
            <person name="Kalinowski J."/>
            <person name="Ruckert C."/>
        </authorList>
    </citation>
    <scope>NUCLEOTIDE SEQUENCE</scope>
    <source>
        <strain evidence="14">CGMCC 1.15425</strain>
    </source>
</reference>
<dbReference type="GO" id="GO:0004372">
    <property type="term" value="F:glycine hydroxymethyltransferase activity"/>
    <property type="evidence" value="ECO:0007669"/>
    <property type="project" value="UniProtKB-UniRule"/>
</dbReference>
<evidence type="ECO:0000256" key="1">
    <source>
        <dbReference type="ARBA" id="ARBA00001528"/>
    </source>
</evidence>
<feature type="site" description="Plays an important role in substrate specificity" evidence="11">
    <location>
        <position position="229"/>
    </location>
</feature>
<evidence type="ECO:0000256" key="5">
    <source>
        <dbReference type="ARBA" id="ARBA00011738"/>
    </source>
</evidence>
<dbReference type="InterPro" id="IPR049943">
    <property type="entry name" value="Ser_HO-MeTrfase-like"/>
</dbReference>
<name>A0A917LRC5_9GAMM</name>
<keyword evidence="7 11" id="KW-0554">One-carbon metabolism</keyword>
<dbReference type="RefSeq" id="WP_068809836.1">
    <property type="nucleotide sequence ID" value="NZ_BMIY01000003.1"/>
</dbReference>
<dbReference type="EC" id="2.1.2.1" evidence="11"/>
<comment type="subcellular location">
    <subcellularLocation>
        <location evidence="3 11">Cytoplasm</location>
    </subcellularLocation>
</comment>
<comment type="catalytic activity">
    <reaction evidence="1 11">
        <text>(6R)-5,10-methylene-5,6,7,8-tetrahydrofolate + glycine + H2O = (6S)-5,6,7,8-tetrahydrofolate + L-serine</text>
        <dbReference type="Rhea" id="RHEA:15481"/>
        <dbReference type="ChEBI" id="CHEBI:15377"/>
        <dbReference type="ChEBI" id="CHEBI:15636"/>
        <dbReference type="ChEBI" id="CHEBI:33384"/>
        <dbReference type="ChEBI" id="CHEBI:57305"/>
        <dbReference type="ChEBI" id="CHEBI:57453"/>
        <dbReference type="EC" id="2.1.2.1"/>
    </reaction>
</comment>
<keyword evidence="9 11" id="KW-0808">Transferase</keyword>
<evidence type="ECO:0000256" key="10">
    <source>
        <dbReference type="ARBA" id="ARBA00022898"/>
    </source>
</evidence>
<protein>
    <recommendedName>
        <fullName evidence="11">Serine hydroxymethyltransferase</fullName>
        <shortName evidence="11">SHMT</shortName>
        <shortName evidence="11">Serine methylase</shortName>
        <ecNumber evidence="11">2.1.2.1</ecNumber>
    </recommendedName>
</protein>
<reference evidence="14" key="2">
    <citation type="submission" date="2020-09" db="EMBL/GenBank/DDBJ databases">
        <authorList>
            <person name="Sun Q."/>
            <person name="Zhou Y."/>
        </authorList>
    </citation>
    <scope>NUCLEOTIDE SEQUENCE</scope>
    <source>
        <strain evidence="14">CGMCC 1.15425</strain>
    </source>
</reference>
<organism evidence="14 15">
    <name type="scientific">Pseudohongiella nitratireducens</name>
    <dbReference type="NCBI Taxonomy" id="1768907"/>
    <lineage>
        <taxon>Bacteria</taxon>
        <taxon>Pseudomonadati</taxon>
        <taxon>Pseudomonadota</taxon>
        <taxon>Gammaproteobacteria</taxon>
        <taxon>Pseudomonadales</taxon>
        <taxon>Pseudohongiellaceae</taxon>
        <taxon>Pseudohongiella</taxon>
    </lineage>
</organism>
<dbReference type="GO" id="GO:0005829">
    <property type="term" value="C:cytosol"/>
    <property type="evidence" value="ECO:0007669"/>
    <property type="project" value="TreeGrafter"/>
</dbReference>
<dbReference type="PANTHER" id="PTHR11680:SF50">
    <property type="entry name" value="SERINE HYDROXYMETHYLTRANSFERASE"/>
    <property type="match status" value="1"/>
</dbReference>
<dbReference type="AlphaFoldDB" id="A0A917LRC5"/>
<dbReference type="InterPro" id="IPR001085">
    <property type="entry name" value="Ser_HO-MeTrfase"/>
</dbReference>
<comment type="caution">
    <text evidence="11">Lacks conserved residue(s) required for the propagation of feature annotation.</text>
</comment>